<evidence type="ECO:0000256" key="1">
    <source>
        <dbReference type="ARBA" id="ARBA00022999"/>
    </source>
</evidence>
<dbReference type="Gene3D" id="2.30.29.30">
    <property type="entry name" value="Pleckstrin-homology domain (PH domain)/Phosphotyrosine-binding domain (PTB)"/>
    <property type="match status" value="1"/>
</dbReference>
<dbReference type="HOGENOM" id="CLU_426620_0_0_1"/>
<dbReference type="SMART" id="SM00252">
    <property type="entry name" value="SH2"/>
    <property type="match status" value="1"/>
</dbReference>
<dbReference type="PANTHER" id="PTHR11243">
    <property type="entry name" value="GROWTH FACTOR RECEPTOR-BOUND PROTEIN"/>
    <property type="match status" value="1"/>
</dbReference>
<dbReference type="InterPro" id="IPR011993">
    <property type="entry name" value="PH-like_dom_sf"/>
</dbReference>
<gene>
    <name evidence="5" type="ORF">NEMVEDRAFT_v1g205661</name>
</gene>
<evidence type="ECO:0000313" key="5">
    <source>
        <dbReference type="EMBL" id="EDO42246.1"/>
    </source>
</evidence>
<dbReference type="CDD" id="cd01259">
    <property type="entry name" value="PH_APBB1IP"/>
    <property type="match status" value="1"/>
</dbReference>
<dbReference type="InterPro" id="IPR029071">
    <property type="entry name" value="Ubiquitin-like_domsf"/>
</dbReference>
<dbReference type="FunCoup" id="A7S295">
    <property type="interactions" value="75"/>
</dbReference>
<organism evidence="5 6">
    <name type="scientific">Nematostella vectensis</name>
    <name type="common">Starlet sea anemone</name>
    <dbReference type="NCBI Taxonomy" id="45351"/>
    <lineage>
        <taxon>Eukaryota</taxon>
        <taxon>Metazoa</taxon>
        <taxon>Cnidaria</taxon>
        <taxon>Anthozoa</taxon>
        <taxon>Hexacorallia</taxon>
        <taxon>Actiniaria</taxon>
        <taxon>Edwardsiidae</taxon>
        <taxon>Nematostella</taxon>
    </lineage>
</organism>
<feature type="domain" description="SH2" evidence="4">
    <location>
        <begin position="534"/>
        <end position="631"/>
    </location>
</feature>
<evidence type="ECO:0000256" key="3">
    <source>
        <dbReference type="SAM" id="MobiDB-lite"/>
    </source>
</evidence>
<dbReference type="eggNOG" id="KOG3751">
    <property type="taxonomic scope" value="Eukaryota"/>
</dbReference>
<dbReference type="InterPro" id="IPR039664">
    <property type="entry name" value="GRB/APBB1IP"/>
</dbReference>
<dbReference type="STRING" id="45351.A7S295"/>
<dbReference type="OMA" id="CTRVPEI"/>
<dbReference type="PANTHER" id="PTHR11243:SF23">
    <property type="entry name" value="LD06925P"/>
    <property type="match status" value="1"/>
</dbReference>
<feature type="compositionally biased region" description="Polar residues" evidence="3">
    <location>
        <begin position="466"/>
        <end position="475"/>
    </location>
</feature>
<sequence length="642" mass="72292">MRQRKRFTHGMMVSYSKNSKYEDQELMLDSLLAECDDCDDDRPLIPPREPIVAMKLSPPPQRQKKSLNTHMWVTLPDKECLPSGEVASDGEVTGKFTQKSDFEQDAPQSPGSMPIKVFNEDNSSVTFSVGQNTTAMEACYKLMLLNAIKEDPTWVLVEHLTDLGIGEYVTDLYMGECVTDLGNGKCVMDLDIGEYMTDLGIGECVTDLGIGECVTDLGIGECVTNLYMDECVMDLAMGECVTDLGIVECVTDLYMGEYVTDLGVGECVTDLGIERNLEDHEKVIDVYNSLAGNSKLLFRKDPTKYDFFTNTAKYADTKLFEDGNTEDKAVSEKARKAKKILLMNLLSKCTRVPEISDVLHIKDYTKKSWTKKFIILRGSGLYTSHKGKSKAFKDLQSFAQFDGNNLYTMLNANKSHKAPTNFAFSLAYGPQLRQNYDDMLRKFAILARLEPLPPVMDTPPRPVPTESQPVNQDSLPSDRVAMDFTGTRGKLVTNCKEIEELTKRQKPQLSRRLSANHFISNSSSTGKELAEEFWFHGRISHDEALVLMKREGFEDGLFLVRESCSVSDVYVLTFCMNKKVFHCQLVQDIGPGSKMYYRLDKGPAFPSILELIRYYQRKTVNGISVALGRPCTVKRRRNFSCV</sequence>
<dbReference type="InterPro" id="IPR039665">
    <property type="entry name" value="PH_APBB1IP"/>
</dbReference>
<dbReference type="AlphaFoldDB" id="A7S295"/>
<dbReference type="PhylomeDB" id="A7S295"/>
<dbReference type="PROSITE" id="PS50001">
    <property type="entry name" value="SH2"/>
    <property type="match status" value="1"/>
</dbReference>
<dbReference type="SUPFAM" id="SSF54236">
    <property type="entry name" value="Ubiquitin-like"/>
    <property type="match status" value="2"/>
</dbReference>
<dbReference type="Pfam" id="PF00017">
    <property type="entry name" value="SH2"/>
    <property type="match status" value="1"/>
</dbReference>
<evidence type="ECO:0000259" key="4">
    <source>
        <dbReference type="PROSITE" id="PS50001"/>
    </source>
</evidence>
<feature type="region of interest" description="Disordered" evidence="3">
    <location>
        <begin position="455"/>
        <end position="478"/>
    </location>
</feature>
<dbReference type="SUPFAM" id="SSF55550">
    <property type="entry name" value="SH2 domain"/>
    <property type="match status" value="1"/>
</dbReference>
<proteinExistence type="predicted"/>
<name>A7S295_NEMVE</name>
<dbReference type="Gene3D" id="3.10.20.90">
    <property type="entry name" value="Phosphatidylinositol 3-kinase Catalytic Subunit, Chain A, domain 1"/>
    <property type="match status" value="2"/>
</dbReference>
<dbReference type="InParanoid" id="A7S295"/>
<protein>
    <recommendedName>
        <fullName evidence="4">SH2 domain-containing protein</fullName>
    </recommendedName>
</protein>
<evidence type="ECO:0000313" key="6">
    <source>
        <dbReference type="Proteomes" id="UP000001593"/>
    </source>
</evidence>
<dbReference type="InterPro" id="IPR000980">
    <property type="entry name" value="SH2"/>
</dbReference>
<dbReference type="InterPro" id="IPR036860">
    <property type="entry name" value="SH2_dom_sf"/>
</dbReference>
<accession>A7S295</accession>
<evidence type="ECO:0000256" key="2">
    <source>
        <dbReference type="PROSITE-ProRule" id="PRU00191"/>
    </source>
</evidence>
<reference evidence="5 6" key="1">
    <citation type="journal article" date="2007" name="Science">
        <title>Sea anemone genome reveals ancestral eumetazoan gene repertoire and genomic organization.</title>
        <authorList>
            <person name="Putnam N.H."/>
            <person name="Srivastava M."/>
            <person name="Hellsten U."/>
            <person name="Dirks B."/>
            <person name="Chapman J."/>
            <person name="Salamov A."/>
            <person name="Terry A."/>
            <person name="Shapiro H."/>
            <person name="Lindquist E."/>
            <person name="Kapitonov V.V."/>
            <person name="Jurka J."/>
            <person name="Genikhovich G."/>
            <person name="Grigoriev I.V."/>
            <person name="Lucas S.M."/>
            <person name="Steele R.E."/>
            <person name="Finnerty J.R."/>
            <person name="Technau U."/>
            <person name="Martindale M.Q."/>
            <person name="Rokhsar D.S."/>
        </authorList>
    </citation>
    <scope>NUCLEOTIDE SEQUENCE [LARGE SCALE GENOMIC DNA]</scope>
    <source>
        <strain evidence="6">CH2 X CH6</strain>
    </source>
</reference>
<dbReference type="Proteomes" id="UP000001593">
    <property type="component" value="Unassembled WGS sequence"/>
</dbReference>
<dbReference type="EMBL" id="DS469567">
    <property type="protein sequence ID" value="EDO42246.1"/>
    <property type="molecule type" value="Genomic_DNA"/>
</dbReference>
<keyword evidence="6" id="KW-1185">Reference proteome</keyword>
<dbReference type="PRINTS" id="PR00401">
    <property type="entry name" value="SH2DOMAIN"/>
</dbReference>
<dbReference type="Gene3D" id="3.30.505.10">
    <property type="entry name" value="SH2 domain"/>
    <property type="match status" value="1"/>
</dbReference>
<keyword evidence="1 2" id="KW-0727">SH2 domain</keyword>